<reference evidence="3 4" key="1">
    <citation type="submission" date="2019-12" db="EMBL/GenBank/DDBJ databases">
        <authorList>
            <person name="Xu J."/>
        </authorList>
    </citation>
    <scope>NUCLEOTIDE SEQUENCE [LARGE SCALE GENOMIC DNA]</scope>
    <source>
        <strain evidence="3 4">HX-5-24</strain>
    </source>
</reference>
<comment type="caution">
    <text evidence="3">The sequence shown here is derived from an EMBL/GenBank/DDBJ whole genome shotgun (WGS) entry which is preliminary data.</text>
</comment>
<dbReference type="RefSeq" id="WP_156641627.1">
    <property type="nucleotide sequence ID" value="NZ_WOXT01000002.1"/>
</dbReference>
<dbReference type="Proteomes" id="UP000479692">
    <property type="component" value="Unassembled WGS sequence"/>
</dbReference>
<dbReference type="SUPFAM" id="SSF51338">
    <property type="entry name" value="Composite domain of metallo-dependent hydrolases"/>
    <property type="match status" value="1"/>
</dbReference>
<dbReference type="InterPro" id="IPR057744">
    <property type="entry name" value="OTAase-like"/>
</dbReference>
<gene>
    <name evidence="3" type="ORF">GN331_08965</name>
</gene>
<keyword evidence="3" id="KW-0378">Hydrolase</keyword>
<feature type="chain" id="PRO_5028904285" evidence="1">
    <location>
        <begin position="19"/>
        <end position="432"/>
    </location>
</feature>
<dbReference type="CDD" id="cd01299">
    <property type="entry name" value="Met_dep_hydrolase_A"/>
    <property type="match status" value="1"/>
</dbReference>
<feature type="domain" description="Amidohydrolase-related" evidence="2">
    <location>
        <begin position="77"/>
        <end position="423"/>
    </location>
</feature>
<keyword evidence="4" id="KW-1185">Reference proteome</keyword>
<dbReference type="InterPro" id="IPR051781">
    <property type="entry name" value="Metallo-dep_Hydrolase"/>
</dbReference>
<dbReference type="InterPro" id="IPR006680">
    <property type="entry name" value="Amidohydro-rel"/>
</dbReference>
<dbReference type="GO" id="GO:0016810">
    <property type="term" value="F:hydrolase activity, acting on carbon-nitrogen (but not peptide) bonds"/>
    <property type="evidence" value="ECO:0007669"/>
    <property type="project" value="InterPro"/>
</dbReference>
<name>A0A7C9HYR2_9GAMM</name>
<evidence type="ECO:0000259" key="2">
    <source>
        <dbReference type="Pfam" id="PF01979"/>
    </source>
</evidence>
<keyword evidence="1" id="KW-0732">Signal</keyword>
<dbReference type="InterPro" id="IPR011059">
    <property type="entry name" value="Metal-dep_hydrolase_composite"/>
</dbReference>
<dbReference type="InterPro" id="IPR032466">
    <property type="entry name" value="Metal_Hydrolase"/>
</dbReference>
<dbReference type="AlphaFoldDB" id="A0A7C9HYR2"/>
<dbReference type="PANTHER" id="PTHR43135">
    <property type="entry name" value="ALPHA-D-RIBOSE 1-METHYLPHOSPHONATE 5-TRIPHOSPHATE DIPHOSPHATASE"/>
    <property type="match status" value="1"/>
</dbReference>
<accession>A0A7C9HYR2</accession>
<dbReference type="Gene3D" id="2.30.40.10">
    <property type="entry name" value="Urease, subunit C, domain 1"/>
    <property type="match status" value="1"/>
</dbReference>
<evidence type="ECO:0000256" key="1">
    <source>
        <dbReference type="SAM" id="SignalP"/>
    </source>
</evidence>
<organism evidence="3 4">
    <name type="scientific">Noviluteimonas gilva</name>
    <dbReference type="NCBI Taxonomy" id="2682097"/>
    <lineage>
        <taxon>Bacteria</taxon>
        <taxon>Pseudomonadati</taxon>
        <taxon>Pseudomonadota</taxon>
        <taxon>Gammaproteobacteria</taxon>
        <taxon>Lysobacterales</taxon>
        <taxon>Lysobacteraceae</taxon>
        <taxon>Noviluteimonas</taxon>
    </lineage>
</organism>
<sequence>MRRLLGVLLALLSLQTFAADAPKPTYLLQPERVWTGEGASHAGWVVLVRDGAIVAVGNVNTVDAPADAQRIALPGATLVPGLIDLHSHVFLHPYNETLWNDQVLKESEAERVLRAARHAHDTLQAGWTTLRDLGTEGANYDDVAIKQAIESGLIDGPRLFVATKAIVATASYGPGPRGFRDDLSLPRGAQEVSGVDAGIAAVRDQAGHGADWIKLYADFGIGADGSTQPTFSSEELKAMVDAAHLSGRPVAVHAMTDKAVRMAVDAGADTIEHGYTVSEATFRRMRERNVAWLPTLTAAEAYGEYFEHYVPGQSQPTQDMRDVAAAFARARKAGTTIACGSDVGVFRHGDNFREPEWLVRLGMTPLEALQACTTVAAKVLRQDAKFGAIRTGLRADLAAFTGDPSQDIGALRRPVFVMKDGAVARQPAATAP</sequence>
<feature type="signal peptide" evidence="1">
    <location>
        <begin position="1"/>
        <end position="18"/>
    </location>
</feature>
<dbReference type="Pfam" id="PF01979">
    <property type="entry name" value="Amidohydro_1"/>
    <property type="match status" value="1"/>
</dbReference>
<evidence type="ECO:0000313" key="3">
    <source>
        <dbReference type="EMBL" id="MUV14334.1"/>
    </source>
</evidence>
<dbReference type="SUPFAM" id="SSF51556">
    <property type="entry name" value="Metallo-dependent hydrolases"/>
    <property type="match status" value="1"/>
</dbReference>
<dbReference type="EMBL" id="WOXT01000002">
    <property type="protein sequence ID" value="MUV14334.1"/>
    <property type="molecule type" value="Genomic_DNA"/>
</dbReference>
<dbReference type="Gene3D" id="3.20.20.140">
    <property type="entry name" value="Metal-dependent hydrolases"/>
    <property type="match status" value="1"/>
</dbReference>
<dbReference type="PANTHER" id="PTHR43135:SF3">
    <property type="entry name" value="ALPHA-D-RIBOSE 1-METHYLPHOSPHONATE 5-TRIPHOSPHATE DIPHOSPHATASE"/>
    <property type="match status" value="1"/>
</dbReference>
<protein>
    <submittedName>
        <fullName evidence="3">Amidohydrolase family protein</fullName>
    </submittedName>
</protein>
<proteinExistence type="predicted"/>
<evidence type="ECO:0000313" key="4">
    <source>
        <dbReference type="Proteomes" id="UP000479692"/>
    </source>
</evidence>